<dbReference type="GO" id="GO:0005886">
    <property type="term" value="C:plasma membrane"/>
    <property type="evidence" value="ECO:0007669"/>
    <property type="project" value="UniProtKB-SubCell"/>
</dbReference>
<dbReference type="PANTHER" id="PTHR30465:SF45">
    <property type="entry name" value="BINDING-PROTEIN-DEPENDENT TRANSPORT SYSTEMS INNER MEMBRANE COMPONENT"/>
    <property type="match status" value="1"/>
</dbReference>
<protein>
    <submittedName>
        <fullName evidence="9">ABC transporter permease</fullName>
    </submittedName>
</protein>
<dbReference type="SUPFAM" id="SSF161098">
    <property type="entry name" value="MetI-like"/>
    <property type="match status" value="1"/>
</dbReference>
<gene>
    <name evidence="9" type="ORF">ENV88_04840</name>
</gene>
<reference evidence="9" key="1">
    <citation type="journal article" date="2020" name="mSystems">
        <title>Genome- and Community-Level Interaction Insights into Carbon Utilization and Element Cycling Functions of Hydrothermarchaeota in Hydrothermal Sediment.</title>
        <authorList>
            <person name="Zhou Z."/>
            <person name="Liu Y."/>
            <person name="Xu W."/>
            <person name="Pan J."/>
            <person name="Luo Z.H."/>
            <person name="Li M."/>
        </authorList>
    </citation>
    <scope>NUCLEOTIDE SEQUENCE [LARGE SCALE GENOMIC DNA]</scope>
    <source>
        <strain evidence="9">SpSt-8</strain>
    </source>
</reference>
<feature type="transmembrane region" description="Helical" evidence="7">
    <location>
        <begin position="277"/>
        <end position="299"/>
    </location>
</feature>
<organism evidence="9">
    <name type="scientific">Thermofilum pendens</name>
    <dbReference type="NCBI Taxonomy" id="2269"/>
    <lineage>
        <taxon>Archaea</taxon>
        <taxon>Thermoproteota</taxon>
        <taxon>Thermoprotei</taxon>
        <taxon>Thermofilales</taxon>
        <taxon>Thermofilaceae</taxon>
        <taxon>Thermofilum</taxon>
    </lineage>
</organism>
<proteinExistence type="inferred from homology"/>
<evidence type="ECO:0000259" key="8">
    <source>
        <dbReference type="PROSITE" id="PS50928"/>
    </source>
</evidence>
<dbReference type="InterPro" id="IPR035906">
    <property type="entry name" value="MetI-like_sf"/>
</dbReference>
<feature type="transmembrane region" description="Helical" evidence="7">
    <location>
        <begin position="132"/>
        <end position="153"/>
    </location>
</feature>
<evidence type="ECO:0000256" key="4">
    <source>
        <dbReference type="ARBA" id="ARBA00022692"/>
    </source>
</evidence>
<dbReference type="PROSITE" id="PS50928">
    <property type="entry name" value="ABC_TM1"/>
    <property type="match status" value="1"/>
</dbReference>
<comment type="caution">
    <text evidence="9">The sequence shown here is derived from an EMBL/GenBank/DDBJ whole genome shotgun (WGS) entry which is preliminary data.</text>
</comment>
<keyword evidence="6 7" id="KW-0472">Membrane</keyword>
<evidence type="ECO:0000256" key="7">
    <source>
        <dbReference type="RuleBase" id="RU363032"/>
    </source>
</evidence>
<keyword evidence="4 7" id="KW-0812">Transmembrane</keyword>
<comment type="subcellular location">
    <subcellularLocation>
        <location evidence="1 7">Cell membrane</location>
        <topology evidence="1 7">Multi-pass membrane protein</topology>
    </subcellularLocation>
</comment>
<comment type="similarity">
    <text evidence="7">Belongs to the binding-protein-dependent transport system permease family.</text>
</comment>
<evidence type="ECO:0000256" key="5">
    <source>
        <dbReference type="ARBA" id="ARBA00022989"/>
    </source>
</evidence>
<feature type="transmembrane region" description="Helical" evidence="7">
    <location>
        <begin position="174"/>
        <end position="191"/>
    </location>
</feature>
<feature type="domain" description="ABC transmembrane type-1" evidence="8">
    <location>
        <begin position="128"/>
        <end position="342"/>
    </location>
</feature>
<accession>A0A7C3SLH6</accession>
<feature type="transmembrane region" description="Helical" evidence="7">
    <location>
        <begin position="211"/>
        <end position="236"/>
    </location>
</feature>
<evidence type="ECO:0000256" key="3">
    <source>
        <dbReference type="ARBA" id="ARBA00022475"/>
    </source>
</evidence>
<feature type="transmembrane region" description="Helical" evidence="7">
    <location>
        <begin position="12"/>
        <end position="32"/>
    </location>
</feature>
<dbReference type="Pfam" id="PF00528">
    <property type="entry name" value="BPD_transp_1"/>
    <property type="match status" value="1"/>
</dbReference>
<keyword evidence="3" id="KW-1003">Cell membrane</keyword>
<evidence type="ECO:0000256" key="1">
    <source>
        <dbReference type="ARBA" id="ARBA00004651"/>
    </source>
</evidence>
<keyword evidence="2 7" id="KW-0813">Transport</keyword>
<dbReference type="EMBL" id="DTIB01000091">
    <property type="protein sequence ID" value="HGB25350.1"/>
    <property type="molecule type" value="Genomic_DNA"/>
</dbReference>
<evidence type="ECO:0000313" key="9">
    <source>
        <dbReference type="EMBL" id="HGB25350.1"/>
    </source>
</evidence>
<name>A0A7C3SLH6_THEPE</name>
<dbReference type="AlphaFoldDB" id="A0A7C3SLH6"/>
<evidence type="ECO:0000256" key="6">
    <source>
        <dbReference type="ARBA" id="ARBA00023136"/>
    </source>
</evidence>
<sequence>MASKRLLKHIAIRGITLYLTVVVAVYLTIIIANMGGKVDEFVLADLYTSIHERVNRDPQYRALSGAERDRIVRELFELEVKRLGYDRPFIERSFIYLRDALTLDLGRALFMYSDSGSRLVRNIILERLPNTILLFTTVTMVNFFLHLFLGLYLSRHHGSLLDRLVVSLSPTSTVPGWFYGIFFILIFYTWLHLLPPGGMVDVPPPPDPFSYALSVLKHMILPMLSWIVASFFLGVYGMRTFFLIFSTEDYVEAAKAKGLPPRLIETRYILRPSLPPILTSFALSLIGSWGGAIITERVFQWPGLGMVTWQAIMYFDTPVLVGITVIYAYLLAATVFILDIVYAFVDPRIKAGISG</sequence>
<dbReference type="PANTHER" id="PTHR30465">
    <property type="entry name" value="INNER MEMBRANE ABC TRANSPORTER"/>
    <property type="match status" value="1"/>
</dbReference>
<feature type="transmembrane region" description="Helical" evidence="7">
    <location>
        <begin position="319"/>
        <end position="345"/>
    </location>
</feature>
<dbReference type="Gene3D" id="1.10.3720.10">
    <property type="entry name" value="MetI-like"/>
    <property type="match status" value="1"/>
</dbReference>
<dbReference type="CDD" id="cd06261">
    <property type="entry name" value="TM_PBP2"/>
    <property type="match status" value="1"/>
</dbReference>
<dbReference type="InterPro" id="IPR000515">
    <property type="entry name" value="MetI-like"/>
</dbReference>
<keyword evidence="5 7" id="KW-1133">Transmembrane helix</keyword>
<dbReference type="GO" id="GO:0055085">
    <property type="term" value="P:transmembrane transport"/>
    <property type="evidence" value="ECO:0007669"/>
    <property type="project" value="InterPro"/>
</dbReference>
<evidence type="ECO:0000256" key="2">
    <source>
        <dbReference type="ARBA" id="ARBA00022448"/>
    </source>
</evidence>